<accession>L9VRP8</accession>
<evidence type="ECO:0000313" key="1">
    <source>
        <dbReference type="EMBL" id="ELY39839.1"/>
    </source>
</evidence>
<organism evidence="1 2">
    <name type="scientific">Natronorubrum tibetense GA33</name>
    <dbReference type="NCBI Taxonomy" id="1114856"/>
    <lineage>
        <taxon>Archaea</taxon>
        <taxon>Methanobacteriati</taxon>
        <taxon>Methanobacteriota</taxon>
        <taxon>Stenosarchaea group</taxon>
        <taxon>Halobacteria</taxon>
        <taxon>Halobacteriales</taxon>
        <taxon>Natrialbaceae</taxon>
        <taxon>Natronorubrum</taxon>
    </lineage>
</organism>
<keyword evidence="2" id="KW-1185">Reference proteome</keyword>
<gene>
    <name evidence="1" type="ORF">C496_14216</name>
</gene>
<name>L9VRP8_9EURY</name>
<reference evidence="1 2" key="1">
    <citation type="journal article" date="2014" name="PLoS Genet.">
        <title>Phylogenetically driven sequencing of extremely halophilic archaea reveals strategies for static and dynamic osmo-response.</title>
        <authorList>
            <person name="Becker E.A."/>
            <person name="Seitzer P.M."/>
            <person name="Tritt A."/>
            <person name="Larsen D."/>
            <person name="Krusor M."/>
            <person name="Yao A.I."/>
            <person name="Wu D."/>
            <person name="Madern D."/>
            <person name="Eisen J.A."/>
            <person name="Darling A.E."/>
            <person name="Facciotti M.T."/>
        </authorList>
    </citation>
    <scope>NUCLEOTIDE SEQUENCE [LARGE SCALE GENOMIC DNA]</scope>
    <source>
        <strain evidence="1 2">GA33</strain>
    </source>
</reference>
<dbReference type="AlphaFoldDB" id="L9VRP8"/>
<protein>
    <submittedName>
        <fullName evidence="1">Uncharacterized protein</fullName>
    </submittedName>
</protein>
<proteinExistence type="predicted"/>
<dbReference type="Proteomes" id="UP000011599">
    <property type="component" value="Unassembled WGS sequence"/>
</dbReference>
<comment type="caution">
    <text evidence="1">The sequence shown here is derived from an EMBL/GenBank/DDBJ whole genome shotgun (WGS) entry which is preliminary data.</text>
</comment>
<evidence type="ECO:0000313" key="2">
    <source>
        <dbReference type="Proteomes" id="UP000011599"/>
    </source>
</evidence>
<sequence length="78" mass="8538">MDRVLNDSSGEDLESIPLLVSIGPSTAQSRASLDELTSFPYEVCRTEFFRDLLWVTAFDNQLSILLDAAQGGAVLAPY</sequence>
<dbReference type="EMBL" id="AOHW01000036">
    <property type="protein sequence ID" value="ELY39839.1"/>
    <property type="molecule type" value="Genomic_DNA"/>
</dbReference>